<evidence type="ECO:0000256" key="3">
    <source>
        <dbReference type="ARBA" id="ARBA00023163"/>
    </source>
</evidence>
<comment type="caution">
    <text evidence="7">The sequence shown here is derived from an EMBL/GenBank/DDBJ whole genome shotgun (WGS) entry which is preliminary data.</text>
</comment>
<keyword evidence="3" id="KW-0804">Transcription</keyword>
<reference evidence="7" key="1">
    <citation type="submission" date="2020-01" db="EMBL/GenBank/DDBJ databases">
        <title>Genome sequence of Kobresia littledalei, the first chromosome-level genome in the family Cyperaceae.</title>
        <authorList>
            <person name="Qu G."/>
        </authorList>
    </citation>
    <scope>NUCLEOTIDE SEQUENCE</scope>
    <source>
        <strain evidence="7">C.B.Clarke</strain>
        <tissue evidence="7">Leaf</tissue>
    </source>
</reference>
<feature type="compositionally biased region" description="Basic and acidic residues" evidence="5">
    <location>
        <begin position="215"/>
        <end position="226"/>
    </location>
</feature>
<evidence type="ECO:0000256" key="4">
    <source>
        <dbReference type="ARBA" id="ARBA00023242"/>
    </source>
</evidence>
<keyword evidence="4" id="KW-0539">Nucleus</keyword>
<evidence type="ECO:0000259" key="6">
    <source>
        <dbReference type="PROSITE" id="PS51005"/>
    </source>
</evidence>
<dbReference type="InterPro" id="IPR003441">
    <property type="entry name" value="NAC-dom"/>
</dbReference>
<gene>
    <name evidence="7" type="ORF">FCM35_KLT03446</name>
</gene>
<keyword evidence="1" id="KW-0805">Transcription regulation</keyword>
<name>A0A833VLZ6_9POAL</name>
<dbReference type="InterPro" id="IPR036093">
    <property type="entry name" value="NAC_dom_sf"/>
</dbReference>
<dbReference type="AlphaFoldDB" id="A0A833VLZ6"/>
<organism evidence="7 8">
    <name type="scientific">Carex littledalei</name>
    <dbReference type="NCBI Taxonomy" id="544730"/>
    <lineage>
        <taxon>Eukaryota</taxon>
        <taxon>Viridiplantae</taxon>
        <taxon>Streptophyta</taxon>
        <taxon>Embryophyta</taxon>
        <taxon>Tracheophyta</taxon>
        <taxon>Spermatophyta</taxon>
        <taxon>Magnoliopsida</taxon>
        <taxon>Liliopsida</taxon>
        <taxon>Poales</taxon>
        <taxon>Cyperaceae</taxon>
        <taxon>Cyperoideae</taxon>
        <taxon>Cariceae</taxon>
        <taxon>Carex</taxon>
        <taxon>Carex subgen. Euthyceras</taxon>
    </lineage>
</organism>
<dbReference type="GO" id="GO:0006355">
    <property type="term" value="P:regulation of DNA-templated transcription"/>
    <property type="evidence" value="ECO:0007669"/>
    <property type="project" value="InterPro"/>
</dbReference>
<dbReference type="OrthoDB" id="622307at2759"/>
<evidence type="ECO:0000256" key="1">
    <source>
        <dbReference type="ARBA" id="ARBA00023015"/>
    </source>
</evidence>
<dbReference type="GO" id="GO:0003677">
    <property type="term" value="F:DNA binding"/>
    <property type="evidence" value="ECO:0007669"/>
    <property type="project" value="UniProtKB-KW"/>
</dbReference>
<evidence type="ECO:0000313" key="8">
    <source>
        <dbReference type="Proteomes" id="UP000623129"/>
    </source>
</evidence>
<dbReference type="Pfam" id="PF02365">
    <property type="entry name" value="NAM"/>
    <property type="match status" value="1"/>
</dbReference>
<dbReference type="EMBL" id="SWLB01000012">
    <property type="protein sequence ID" value="KAF3332040.1"/>
    <property type="molecule type" value="Genomic_DNA"/>
</dbReference>
<accession>A0A833VLZ6</accession>
<evidence type="ECO:0000256" key="2">
    <source>
        <dbReference type="ARBA" id="ARBA00023125"/>
    </source>
</evidence>
<evidence type="ECO:0000256" key="5">
    <source>
        <dbReference type="SAM" id="MobiDB-lite"/>
    </source>
</evidence>
<feature type="domain" description="NAC" evidence="6">
    <location>
        <begin position="4"/>
        <end position="157"/>
    </location>
</feature>
<dbReference type="SUPFAM" id="SSF101941">
    <property type="entry name" value="NAC domain"/>
    <property type="match status" value="1"/>
</dbReference>
<dbReference type="Proteomes" id="UP000623129">
    <property type="component" value="Unassembled WGS sequence"/>
</dbReference>
<proteinExistence type="predicted"/>
<dbReference type="PANTHER" id="PTHR31744">
    <property type="entry name" value="PROTEIN CUP-SHAPED COTYLEDON 2-RELATED"/>
    <property type="match status" value="1"/>
</dbReference>
<feature type="region of interest" description="Disordered" evidence="5">
    <location>
        <begin position="75"/>
        <end position="97"/>
    </location>
</feature>
<dbReference type="PANTHER" id="PTHR31744:SF220">
    <property type="entry name" value="LOW QUALITY PROTEIN: NAC DOMAIN-CONTAINING PROTEIN 90-LIKE"/>
    <property type="match status" value="1"/>
</dbReference>
<dbReference type="PROSITE" id="PS51005">
    <property type="entry name" value="NAC"/>
    <property type="match status" value="1"/>
</dbReference>
<evidence type="ECO:0000313" key="7">
    <source>
        <dbReference type="EMBL" id="KAF3332040.1"/>
    </source>
</evidence>
<keyword evidence="2" id="KW-0238">DNA-binding</keyword>
<keyword evidence="8" id="KW-1185">Reference proteome</keyword>
<dbReference type="Gene3D" id="2.170.150.80">
    <property type="entry name" value="NAC domain"/>
    <property type="match status" value="1"/>
</dbReference>
<feature type="region of interest" description="Disordered" evidence="5">
    <location>
        <begin position="175"/>
        <end position="226"/>
    </location>
</feature>
<protein>
    <submittedName>
        <fullName evidence="7">NAC domain-containing protein 90-like protein</fullName>
    </submittedName>
</protein>
<sequence>MNDFPPGYRFFPTEEELVGFYLQNKLENKREEDMERVIPVVHVYSVDPWQLLDYTGVPSTDEGDQQWFFFCPRQERETQGGRPSRTTPSGYWKATGSPSAVYSSTNRPLGMKKSMVFYQGKAPIGTKSKWKLNEYRAYQEDGLQLRSEFSLCRLYNSSGLRHFDKRPLMNPTIVENQIGSNKKPTIDVGVSSSKKKRSNDNSSSDGGDPQLYPLDHIEKNEQSKFV</sequence>